<sequence length="233" mass="25219">MKAISIVLLISIGLALQSCQDSSQTVDERPAIKSVSFVGIPTKDVRFDAANSRITVQLPAILKGGLQPIFELTDGASVLDGVMADNTIDLTRFCYCEQSRNSAQEKEITLRIGNKTTTTVYKVDVVATGVLKAQDSNEEFTFSRKTKLLELNLPVENLYTNPNITDLIFTNVATGKGTRINADAACLNTCSSTAPNQLVFKLSSPIESYLTTGTYTIAIANGISFPQRLIVTD</sequence>
<organism evidence="1 2">
    <name type="scientific">Spirosoma endophyticum</name>
    <dbReference type="NCBI Taxonomy" id="662367"/>
    <lineage>
        <taxon>Bacteria</taxon>
        <taxon>Pseudomonadati</taxon>
        <taxon>Bacteroidota</taxon>
        <taxon>Cytophagia</taxon>
        <taxon>Cytophagales</taxon>
        <taxon>Cytophagaceae</taxon>
        <taxon>Spirosoma</taxon>
    </lineage>
</organism>
<dbReference type="Proteomes" id="UP000198598">
    <property type="component" value="Unassembled WGS sequence"/>
</dbReference>
<dbReference type="EMBL" id="FOLQ01000004">
    <property type="protein sequence ID" value="SFD27000.1"/>
    <property type="molecule type" value="Genomic_DNA"/>
</dbReference>
<dbReference type="OrthoDB" id="952036at2"/>
<keyword evidence="2" id="KW-1185">Reference proteome</keyword>
<reference evidence="1 2" key="1">
    <citation type="submission" date="2016-10" db="EMBL/GenBank/DDBJ databases">
        <authorList>
            <person name="de Groot N.N."/>
        </authorList>
    </citation>
    <scope>NUCLEOTIDE SEQUENCE [LARGE SCALE GENOMIC DNA]</scope>
    <source>
        <strain evidence="1 2">DSM 26130</strain>
    </source>
</reference>
<evidence type="ECO:0000313" key="1">
    <source>
        <dbReference type="EMBL" id="SFD27000.1"/>
    </source>
</evidence>
<evidence type="ECO:0000313" key="2">
    <source>
        <dbReference type="Proteomes" id="UP000198598"/>
    </source>
</evidence>
<dbReference type="PROSITE" id="PS51257">
    <property type="entry name" value="PROKAR_LIPOPROTEIN"/>
    <property type="match status" value="1"/>
</dbReference>
<gene>
    <name evidence="1" type="ORF">SAMN05216167_104169</name>
</gene>
<dbReference type="STRING" id="662367.SAMN05216167_104169"/>
<proteinExistence type="predicted"/>
<dbReference type="RefSeq" id="WP_093826611.1">
    <property type="nucleotide sequence ID" value="NZ_FOLQ01000004.1"/>
</dbReference>
<dbReference type="AlphaFoldDB" id="A0A1I1R9I5"/>
<protein>
    <submittedName>
        <fullName evidence="1">Uncharacterized protein</fullName>
    </submittedName>
</protein>
<name>A0A1I1R9I5_9BACT</name>
<accession>A0A1I1R9I5</accession>